<feature type="compositionally biased region" description="Polar residues" evidence="1">
    <location>
        <begin position="17"/>
        <end position="28"/>
    </location>
</feature>
<evidence type="ECO:0000313" key="2">
    <source>
        <dbReference type="Ensembl" id="ENSEBUP00000022780.1"/>
    </source>
</evidence>
<keyword evidence="3" id="KW-1185">Reference proteome</keyword>
<dbReference type="GO" id="GO:0034451">
    <property type="term" value="C:centriolar satellite"/>
    <property type="evidence" value="ECO:0007669"/>
    <property type="project" value="TreeGrafter"/>
</dbReference>
<dbReference type="InterPro" id="IPR029343">
    <property type="entry name" value="CCDC14"/>
</dbReference>
<reference evidence="2" key="1">
    <citation type="submission" date="2025-05" db="UniProtKB">
        <authorList>
            <consortium name="Ensembl"/>
        </authorList>
    </citation>
    <scope>IDENTIFICATION</scope>
</reference>
<evidence type="ECO:0000256" key="1">
    <source>
        <dbReference type="SAM" id="MobiDB-lite"/>
    </source>
</evidence>
<name>A0A8C4QZ83_EPTBU</name>
<dbReference type="Ensembl" id="ENSEBUT00000023357.1">
    <property type="protein sequence ID" value="ENSEBUP00000022780.1"/>
    <property type="gene ID" value="ENSEBUG00000014044.1"/>
</dbReference>
<dbReference type="Proteomes" id="UP000694388">
    <property type="component" value="Unplaced"/>
</dbReference>
<protein>
    <submittedName>
        <fullName evidence="2">Uncharacterized protein</fullName>
    </submittedName>
</protein>
<dbReference type="AlphaFoldDB" id="A0A8C4QZ83"/>
<organism evidence="2 3">
    <name type="scientific">Eptatretus burgeri</name>
    <name type="common">Inshore hagfish</name>
    <dbReference type="NCBI Taxonomy" id="7764"/>
    <lineage>
        <taxon>Eukaryota</taxon>
        <taxon>Metazoa</taxon>
        <taxon>Chordata</taxon>
        <taxon>Craniata</taxon>
        <taxon>Vertebrata</taxon>
        <taxon>Cyclostomata</taxon>
        <taxon>Myxini</taxon>
        <taxon>Myxiniformes</taxon>
        <taxon>Myxinidae</taxon>
        <taxon>Eptatretinae</taxon>
        <taxon>Eptatretus</taxon>
    </lineage>
</organism>
<evidence type="ECO:0000313" key="3">
    <source>
        <dbReference type="Proteomes" id="UP000694388"/>
    </source>
</evidence>
<dbReference type="GO" id="GO:0071539">
    <property type="term" value="P:protein localization to centrosome"/>
    <property type="evidence" value="ECO:0007669"/>
    <property type="project" value="TreeGrafter"/>
</dbReference>
<dbReference type="PANTHER" id="PTHR22367:SF2">
    <property type="entry name" value="COILED-COIL DOMAIN-CONTAINING PROTEIN 14"/>
    <property type="match status" value="1"/>
</dbReference>
<accession>A0A8C4QZ83</accession>
<sequence length="98" mass="10185">MTPTGRRWTKAGLVHSTKVTSPGRSTGLANKPNMKRTVSRVAASTSPDSGYSLYSTGSEGQVATIHRGLDRCATLLQELLLAGPTGSGARSSGHLSQC</sequence>
<feature type="region of interest" description="Disordered" evidence="1">
    <location>
        <begin position="17"/>
        <end position="37"/>
    </location>
</feature>
<dbReference type="PANTHER" id="PTHR22367">
    <property type="entry name" value="COILED-COIL DOMAIN-CONTAINING PROTEIN 14"/>
    <property type="match status" value="1"/>
</dbReference>
<dbReference type="Ensembl" id="ENSEBUT00000023365.1">
    <property type="protein sequence ID" value="ENSEBUP00000022789.1"/>
    <property type="gene ID" value="ENSEBUG00000014044.1"/>
</dbReference>
<proteinExistence type="predicted"/>